<sequence length="495" mass="56562">MVKTLIKLEALKRIRSTSFARSLTIGIFILLIGVLLLGYLLLFGLFLNKIITEVLEKPDAINFINSNLLYFFLLELIYRYFIQQLPVINLENYLHLPIPKSTIVHFLLVCSFISPLNIIALLLFGPFAFIELKATFGPTPAFVWLGAILLTSWSIHWFVLWFKQRFEDSLIGTLVVFSALLLSIGSSYFGLYDLGAFFEPVFTFALENPAPIFLLMAALILSYFLCFAFYRQNAYLEELSEGDHLQFANQNLGFLSKFGLAGEMANLEWKLIIRHKKSRTFLTLCLLFLLYGLIFYNNPAYLKETGFNYLFIFVGTFITGIFMLQYGQLFLSWNSPTFDFYVHQKNGLRALVKGKYLLFTGISFICFILSVPYVYFGWDVLLIHLATFLFNMGVTIHLVIYMALWKPKPMNLHKGSVFNYEGMGLSQFLMIIPLVAVPYAVFLPVAYLFGDYSGLLALAVIGGFGLLIFPMISTKMADAVVDRKYEISASFRQEI</sequence>
<evidence type="ECO:0000313" key="3">
    <source>
        <dbReference type="Proteomes" id="UP000036520"/>
    </source>
</evidence>
<keyword evidence="1" id="KW-0472">Membrane</keyword>
<feature type="transmembrane region" description="Helical" evidence="1">
    <location>
        <begin position="169"/>
        <end position="190"/>
    </location>
</feature>
<gene>
    <name evidence="2" type="ORF">CA2015_0464</name>
</gene>
<dbReference type="PATRIC" id="fig|320787.5.peg.517"/>
<accession>A0A0H4PB02</accession>
<dbReference type="KEGG" id="camu:CA2015_0464"/>
<evidence type="ECO:0000256" key="1">
    <source>
        <dbReference type="SAM" id="Phobius"/>
    </source>
</evidence>
<feature type="transmembrane region" description="Helical" evidence="1">
    <location>
        <begin position="309"/>
        <end position="333"/>
    </location>
</feature>
<keyword evidence="1" id="KW-0812">Transmembrane</keyword>
<proteinExistence type="predicted"/>
<feature type="transmembrane region" description="Helical" evidence="1">
    <location>
        <begin position="280"/>
        <end position="297"/>
    </location>
</feature>
<keyword evidence="1" id="KW-1133">Transmembrane helix</keyword>
<protein>
    <submittedName>
        <fullName evidence="2">Uncharacterized protein</fullName>
    </submittedName>
</protein>
<feature type="transmembrane region" description="Helical" evidence="1">
    <location>
        <begin position="20"/>
        <end position="43"/>
    </location>
</feature>
<dbReference type="RefSeq" id="WP_048640421.1">
    <property type="nucleotide sequence ID" value="NZ_CP012040.1"/>
</dbReference>
<dbReference type="AlphaFoldDB" id="A0A0H4PB02"/>
<name>A0A0H4PB02_9BACT</name>
<feature type="transmembrane region" description="Helical" evidence="1">
    <location>
        <begin position="381"/>
        <end position="404"/>
    </location>
</feature>
<dbReference type="EMBL" id="CP012040">
    <property type="protein sequence ID" value="AKP49933.1"/>
    <property type="molecule type" value="Genomic_DNA"/>
</dbReference>
<feature type="transmembrane region" description="Helical" evidence="1">
    <location>
        <begin position="425"/>
        <end position="449"/>
    </location>
</feature>
<dbReference type="Proteomes" id="UP000036520">
    <property type="component" value="Chromosome"/>
</dbReference>
<organism evidence="2 3">
    <name type="scientific">Cyclobacterium amurskyense</name>
    <dbReference type="NCBI Taxonomy" id="320787"/>
    <lineage>
        <taxon>Bacteria</taxon>
        <taxon>Pseudomonadati</taxon>
        <taxon>Bacteroidota</taxon>
        <taxon>Cytophagia</taxon>
        <taxon>Cytophagales</taxon>
        <taxon>Cyclobacteriaceae</taxon>
        <taxon>Cyclobacterium</taxon>
    </lineage>
</organism>
<feature type="transmembrane region" description="Helical" evidence="1">
    <location>
        <begin position="63"/>
        <end position="82"/>
    </location>
</feature>
<feature type="transmembrane region" description="Helical" evidence="1">
    <location>
        <begin position="455"/>
        <end position="474"/>
    </location>
</feature>
<dbReference type="Pfam" id="PF18940">
    <property type="entry name" value="DUF5687"/>
    <property type="match status" value="1"/>
</dbReference>
<dbReference type="OrthoDB" id="1014144at2"/>
<dbReference type="InterPro" id="IPR043742">
    <property type="entry name" value="DUF5687"/>
</dbReference>
<evidence type="ECO:0000313" key="2">
    <source>
        <dbReference type="EMBL" id="AKP49933.1"/>
    </source>
</evidence>
<feature type="transmembrane region" description="Helical" evidence="1">
    <location>
        <begin position="103"/>
        <end position="129"/>
    </location>
</feature>
<feature type="transmembrane region" description="Helical" evidence="1">
    <location>
        <begin position="210"/>
        <end position="230"/>
    </location>
</feature>
<keyword evidence="3" id="KW-1185">Reference proteome</keyword>
<reference evidence="2 3" key="1">
    <citation type="submission" date="2015-07" db="EMBL/GenBank/DDBJ databases">
        <authorList>
            <person name="Kim K.M."/>
        </authorList>
    </citation>
    <scope>NUCLEOTIDE SEQUENCE [LARGE SCALE GENOMIC DNA]</scope>
    <source>
        <strain evidence="2 3">KCTC 12363</strain>
    </source>
</reference>
<feature type="transmembrane region" description="Helical" evidence="1">
    <location>
        <begin position="141"/>
        <end position="162"/>
    </location>
</feature>
<feature type="transmembrane region" description="Helical" evidence="1">
    <location>
        <begin position="354"/>
        <end position="375"/>
    </location>
</feature>
<dbReference type="STRING" id="320787.CA2015_0464"/>